<proteinExistence type="predicted"/>
<dbReference type="KEGG" id="spue:AB5L97_17035"/>
<evidence type="ECO:0000259" key="1">
    <source>
        <dbReference type="Pfam" id="PF01636"/>
    </source>
</evidence>
<dbReference type="RefSeq" id="WP_369045550.1">
    <property type="nucleotide sequence ID" value="NZ_CP163302.1"/>
</dbReference>
<accession>A0AB39L488</accession>
<gene>
    <name evidence="2" type="ORF">AB5L97_17035</name>
</gene>
<name>A0AB39L488_9MICC</name>
<dbReference type="SUPFAM" id="SSF56112">
    <property type="entry name" value="Protein kinase-like (PK-like)"/>
    <property type="match status" value="1"/>
</dbReference>
<reference evidence="2" key="1">
    <citation type="submission" date="2024-07" db="EMBL/GenBank/DDBJ databases">
        <authorList>
            <person name="fu j."/>
        </authorList>
    </citation>
    <scope>NUCLEOTIDE SEQUENCE</scope>
    <source>
        <strain evidence="2">P10A9</strain>
    </source>
</reference>
<sequence>MTGPLLDLEPARTPRMLHADVRAGILAATWLPGQLVEGGPHACSAEAFHQAGELLALVHVPREQTNSYDPSALNKAVDFLGRATDLAPAEQLRAVGRVIAGHESAPRLLVATHGDFQPRNWIEHGDWSSGQGLISIIDWGRAGYRPWVTDLVRLEHGCFQPRPDEPAHDAAQLRAAFYAGYGRDPAEEPESWRLDNLLQALGTIVWAHEVGDPAFEDEGRRMLARVVEWFA</sequence>
<feature type="domain" description="Aminoglycoside phosphotransferase" evidence="1">
    <location>
        <begin position="23"/>
        <end position="182"/>
    </location>
</feature>
<dbReference type="Pfam" id="PF01636">
    <property type="entry name" value="APH"/>
    <property type="match status" value="1"/>
</dbReference>
<organism evidence="2">
    <name type="scientific">Sinomonas puerhi</name>
    <dbReference type="NCBI Taxonomy" id="3238584"/>
    <lineage>
        <taxon>Bacteria</taxon>
        <taxon>Bacillati</taxon>
        <taxon>Actinomycetota</taxon>
        <taxon>Actinomycetes</taxon>
        <taxon>Micrococcales</taxon>
        <taxon>Micrococcaceae</taxon>
        <taxon>Sinomonas</taxon>
    </lineage>
</organism>
<protein>
    <submittedName>
        <fullName evidence="2">Phosphotransferase family protein</fullName>
    </submittedName>
</protein>
<dbReference type="InterPro" id="IPR011009">
    <property type="entry name" value="Kinase-like_dom_sf"/>
</dbReference>
<dbReference type="EMBL" id="CP163302">
    <property type="protein sequence ID" value="XDP44952.1"/>
    <property type="molecule type" value="Genomic_DNA"/>
</dbReference>
<dbReference type="AlphaFoldDB" id="A0AB39L488"/>
<dbReference type="Gene3D" id="3.90.1200.10">
    <property type="match status" value="1"/>
</dbReference>
<evidence type="ECO:0000313" key="2">
    <source>
        <dbReference type="EMBL" id="XDP44952.1"/>
    </source>
</evidence>
<dbReference type="InterPro" id="IPR002575">
    <property type="entry name" value="Aminoglycoside_PTrfase"/>
</dbReference>